<keyword evidence="5 9" id="KW-0479">Metal-binding</keyword>
<evidence type="ECO:0000256" key="1">
    <source>
        <dbReference type="ARBA" id="ARBA00001971"/>
    </source>
</evidence>
<dbReference type="STRING" id="27342.A0A0H2SQ84"/>
<dbReference type="AlphaFoldDB" id="A0A0H2SQ84"/>
<keyword evidence="13" id="KW-1185">Reference proteome</keyword>
<evidence type="ECO:0000256" key="8">
    <source>
        <dbReference type="ARBA" id="ARBA00023033"/>
    </source>
</evidence>
<dbReference type="Pfam" id="PF00067">
    <property type="entry name" value="p450"/>
    <property type="match status" value="1"/>
</dbReference>
<evidence type="ECO:0000256" key="5">
    <source>
        <dbReference type="ARBA" id="ARBA00022723"/>
    </source>
</evidence>
<protein>
    <submittedName>
        <fullName evidence="12">Cytochrome P450</fullName>
    </submittedName>
</protein>
<dbReference type="GO" id="GO:0005506">
    <property type="term" value="F:iron ion binding"/>
    <property type="evidence" value="ECO:0007669"/>
    <property type="project" value="InterPro"/>
</dbReference>
<dbReference type="Gene3D" id="1.10.630.10">
    <property type="entry name" value="Cytochrome P450"/>
    <property type="match status" value="1"/>
</dbReference>
<evidence type="ECO:0000256" key="4">
    <source>
        <dbReference type="ARBA" id="ARBA00022617"/>
    </source>
</evidence>
<dbReference type="InterPro" id="IPR036396">
    <property type="entry name" value="Cyt_P450_sf"/>
</dbReference>
<evidence type="ECO:0000256" key="9">
    <source>
        <dbReference type="PIRSR" id="PIRSR602401-1"/>
    </source>
</evidence>
<evidence type="ECO:0000256" key="6">
    <source>
        <dbReference type="ARBA" id="ARBA00023002"/>
    </source>
</evidence>
<comment type="pathway">
    <text evidence="2">Secondary metabolite biosynthesis.</text>
</comment>
<keyword evidence="4 9" id="KW-0349">Heme</keyword>
<reference evidence="12 13" key="1">
    <citation type="submission" date="2015-04" db="EMBL/GenBank/DDBJ databases">
        <title>Complete genome sequence of Schizopora paradoxa KUC8140, a cosmopolitan wood degrader in East Asia.</title>
        <authorList>
            <consortium name="DOE Joint Genome Institute"/>
            <person name="Min B."/>
            <person name="Park H."/>
            <person name="Jang Y."/>
            <person name="Kim J.-J."/>
            <person name="Kim K.H."/>
            <person name="Pangilinan J."/>
            <person name="Lipzen A."/>
            <person name="Riley R."/>
            <person name="Grigoriev I.V."/>
            <person name="Spatafora J.W."/>
            <person name="Choi I.-G."/>
        </authorList>
    </citation>
    <scope>NUCLEOTIDE SEQUENCE [LARGE SCALE GENOMIC DNA]</scope>
    <source>
        <strain evidence="12 13">KUC8140</strain>
    </source>
</reference>
<feature type="compositionally biased region" description="Basic and acidic residues" evidence="11">
    <location>
        <begin position="1"/>
        <end position="14"/>
    </location>
</feature>
<dbReference type="InParanoid" id="A0A0H2SQ84"/>
<dbReference type="InterPro" id="IPR002401">
    <property type="entry name" value="Cyt_P450_E_grp-I"/>
</dbReference>
<evidence type="ECO:0000313" key="12">
    <source>
        <dbReference type="EMBL" id="KLO19241.1"/>
    </source>
</evidence>
<feature type="region of interest" description="Disordered" evidence="11">
    <location>
        <begin position="1"/>
        <end position="20"/>
    </location>
</feature>
<keyword evidence="8 10" id="KW-0503">Monooxygenase</keyword>
<gene>
    <name evidence="12" type="ORF">SCHPADRAFT_924648</name>
</gene>
<keyword evidence="6 10" id="KW-0560">Oxidoreductase</keyword>
<dbReference type="PRINTS" id="PR00463">
    <property type="entry name" value="EP450I"/>
</dbReference>
<name>A0A0H2SQ84_9AGAM</name>
<sequence>MRELPDTEKREHVPHGATTITTNNSKEKTVVAGSAFPVLIEVRWLSDHPSLSRGDDDGASVLRHCCAISCASSRFARPVAWVFRSRRSSPKPIPFAGNVHQLPKTDFFKTYSSWAKVYGPIVYFYVFGRNFIVLTDLDMVHDLLSKRSAHYSTRPRMVMAAELVNRGQNSVVFQKYGQRLRDVRRIINSWVGKNVVESSFPTVTQFNRKMLRSLLESPADFHAHVKFKFGSLVFKLTYGIDVQSIYDPYIALTEEMNRRTSMAIAPGRWLCDSFPILAKIPSWMPWAHFRRWANESREIIQEAIRAPFEATRTSVLRGEDSPSWLAKSLLDAEVDLSVPGVREDLWTAAAGMYNAAIDTSSTAMHAFFLLMVHHPEVQEKAQRELDAVIGNDRLPIIEDRDSLPYIDNIVKELLRFSAVVPMVPHSNEEDDVYNGFFIPKGSWVIANLWGILHDPRLYRDPENFIPERFEDMKDYPAEPDLTLAAFGFGRRACPGIHFGLAALFIDIASILSVFDIRPAKDGNGRDILPPIEFIDGNIRTMLPFDCVVTPRSEKKAELVRQSLNE</sequence>
<evidence type="ECO:0000256" key="11">
    <source>
        <dbReference type="SAM" id="MobiDB-lite"/>
    </source>
</evidence>
<dbReference type="SUPFAM" id="SSF48264">
    <property type="entry name" value="Cytochrome P450"/>
    <property type="match status" value="1"/>
</dbReference>
<evidence type="ECO:0000256" key="3">
    <source>
        <dbReference type="ARBA" id="ARBA00010617"/>
    </source>
</evidence>
<dbReference type="EMBL" id="KQ085888">
    <property type="protein sequence ID" value="KLO19241.1"/>
    <property type="molecule type" value="Genomic_DNA"/>
</dbReference>
<evidence type="ECO:0000256" key="10">
    <source>
        <dbReference type="RuleBase" id="RU000461"/>
    </source>
</evidence>
<evidence type="ECO:0000256" key="2">
    <source>
        <dbReference type="ARBA" id="ARBA00005179"/>
    </source>
</evidence>
<dbReference type="InterPro" id="IPR001128">
    <property type="entry name" value="Cyt_P450"/>
</dbReference>
<dbReference type="Proteomes" id="UP000053477">
    <property type="component" value="Unassembled WGS sequence"/>
</dbReference>
<keyword evidence="7 9" id="KW-0408">Iron</keyword>
<evidence type="ECO:0000313" key="13">
    <source>
        <dbReference type="Proteomes" id="UP000053477"/>
    </source>
</evidence>
<comment type="similarity">
    <text evidence="3 10">Belongs to the cytochrome P450 family.</text>
</comment>
<dbReference type="CDD" id="cd11065">
    <property type="entry name" value="CYP64-like"/>
    <property type="match status" value="1"/>
</dbReference>
<accession>A0A0H2SQ84</accession>
<dbReference type="InterPro" id="IPR050364">
    <property type="entry name" value="Cytochrome_P450_fung"/>
</dbReference>
<proteinExistence type="inferred from homology"/>
<dbReference type="PANTHER" id="PTHR46300">
    <property type="entry name" value="P450, PUTATIVE (EUROFUNG)-RELATED-RELATED"/>
    <property type="match status" value="1"/>
</dbReference>
<dbReference type="GO" id="GO:0020037">
    <property type="term" value="F:heme binding"/>
    <property type="evidence" value="ECO:0007669"/>
    <property type="project" value="InterPro"/>
</dbReference>
<dbReference type="PROSITE" id="PS00086">
    <property type="entry name" value="CYTOCHROME_P450"/>
    <property type="match status" value="1"/>
</dbReference>
<dbReference type="GO" id="GO:0016705">
    <property type="term" value="F:oxidoreductase activity, acting on paired donors, with incorporation or reduction of molecular oxygen"/>
    <property type="evidence" value="ECO:0007669"/>
    <property type="project" value="InterPro"/>
</dbReference>
<dbReference type="OrthoDB" id="2789670at2759"/>
<evidence type="ECO:0000256" key="7">
    <source>
        <dbReference type="ARBA" id="ARBA00023004"/>
    </source>
</evidence>
<dbReference type="GO" id="GO:0004497">
    <property type="term" value="F:monooxygenase activity"/>
    <property type="evidence" value="ECO:0007669"/>
    <property type="project" value="UniProtKB-KW"/>
</dbReference>
<comment type="cofactor">
    <cofactor evidence="1 9">
        <name>heme</name>
        <dbReference type="ChEBI" id="CHEBI:30413"/>
    </cofactor>
</comment>
<dbReference type="PANTHER" id="PTHR46300:SF7">
    <property type="entry name" value="P450, PUTATIVE (EUROFUNG)-RELATED"/>
    <property type="match status" value="1"/>
</dbReference>
<dbReference type="InterPro" id="IPR017972">
    <property type="entry name" value="Cyt_P450_CS"/>
</dbReference>
<organism evidence="12 13">
    <name type="scientific">Schizopora paradoxa</name>
    <dbReference type="NCBI Taxonomy" id="27342"/>
    <lineage>
        <taxon>Eukaryota</taxon>
        <taxon>Fungi</taxon>
        <taxon>Dikarya</taxon>
        <taxon>Basidiomycota</taxon>
        <taxon>Agaricomycotina</taxon>
        <taxon>Agaricomycetes</taxon>
        <taxon>Hymenochaetales</taxon>
        <taxon>Schizoporaceae</taxon>
        <taxon>Schizopora</taxon>
    </lineage>
</organism>
<feature type="binding site" description="axial binding residue" evidence="9">
    <location>
        <position position="493"/>
    </location>
    <ligand>
        <name>heme</name>
        <dbReference type="ChEBI" id="CHEBI:30413"/>
    </ligand>
    <ligandPart>
        <name>Fe</name>
        <dbReference type="ChEBI" id="CHEBI:18248"/>
    </ligandPart>
</feature>